<dbReference type="EMBL" id="JARBHB010000001">
    <property type="protein sequence ID" value="KAJ8897000.1"/>
    <property type="molecule type" value="Genomic_DNA"/>
</dbReference>
<protein>
    <submittedName>
        <fullName evidence="1">Uncharacterized protein</fullName>
    </submittedName>
</protein>
<keyword evidence="2" id="KW-1185">Reference proteome</keyword>
<comment type="caution">
    <text evidence="1">The sequence shown here is derived from an EMBL/GenBank/DDBJ whole genome shotgun (WGS) entry which is preliminary data.</text>
</comment>
<evidence type="ECO:0000313" key="1">
    <source>
        <dbReference type="EMBL" id="KAJ8897000.1"/>
    </source>
</evidence>
<sequence length="94" mass="11044">MRVGLEGLPQLMHEHDEVQKQLELYDEHSEQHEHDRESFENTYYEVLGWSTAITIKLPALTGNITEFRHFQGTFTSLVINNDSLDNIQEHQHLL</sequence>
<gene>
    <name evidence="1" type="ORF">PR048_002346</name>
</gene>
<proteinExistence type="predicted"/>
<name>A0ABQ9IJY9_9NEOP</name>
<dbReference type="Proteomes" id="UP001159363">
    <property type="component" value="Chromosome 1"/>
</dbReference>
<organism evidence="1 2">
    <name type="scientific">Dryococelus australis</name>
    <dbReference type="NCBI Taxonomy" id="614101"/>
    <lineage>
        <taxon>Eukaryota</taxon>
        <taxon>Metazoa</taxon>
        <taxon>Ecdysozoa</taxon>
        <taxon>Arthropoda</taxon>
        <taxon>Hexapoda</taxon>
        <taxon>Insecta</taxon>
        <taxon>Pterygota</taxon>
        <taxon>Neoptera</taxon>
        <taxon>Polyneoptera</taxon>
        <taxon>Phasmatodea</taxon>
        <taxon>Verophasmatodea</taxon>
        <taxon>Anareolatae</taxon>
        <taxon>Phasmatidae</taxon>
        <taxon>Eurycanthinae</taxon>
        <taxon>Dryococelus</taxon>
    </lineage>
</organism>
<reference evidence="1 2" key="1">
    <citation type="submission" date="2023-02" db="EMBL/GenBank/DDBJ databases">
        <title>LHISI_Scaffold_Assembly.</title>
        <authorList>
            <person name="Stuart O.P."/>
            <person name="Cleave R."/>
            <person name="Magrath M.J.L."/>
            <person name="Mikheyev A.S."/>
        </authorList>
    </citation>
    <scope>NUCLEOTIDE SEQUENCE [LARGE SCALE GENOMIC DNA]</scope>
    <source>
        <strain evidence="1">Daus_M_001</strain>
        <tissue evidence="1">Leg muscle</tissue>
    </source>
</reference>
<accession>A0ABQ9IJY9</accession>
<evidence type="ECO:0000313" key="2">
    <source>
        <dbReference type="Proteomes" id="UP001159363"/>
    </source>
</evidence>